<dbReference type="PANTHER" id="PTHR13430">
    <property type="match status" value="1"/>
</dbReference>
<dbReference type="InterPro" id="IPR036570">
    <property type="entry name" value="HORMA_dom_sf"/>
</dbReference>
<reference evidence="6" key="1">
    <citation type="submission" date="2022-07" db="EMBL/GenBank/DDBJ databases">
        <title>Phylogenomic reconstructions and comparative analyses of Kickxellomycotina fungi.</title>
        <authorList>
            <person name="Reynolds N.K."/>
            <person name="Stajich J.E."/>
            <person name="Barry K."/>
            <person name="Grigoriev I.V."/>
            <person name="Crous P."/>
            <person name="Smith M.E."/>
        </authorList>
    </citation>
    <scope>NUCLEOTIDE SEQUENCE</scope>
    <source>
        <strain evidence="6">NRRL 1566</strain>
    </source>
</reference>
<sequence length="668" mass="71690">MTQRASQWGRLSEPDERDAASSLSPPASISGGRPAIPGNIRRVDSARPQQARDARSEQVVHNFYTKAAQVIGHLRGAAGEGGSGARVDRWFGLMLADDCGLRDAARAAGRAQRALVVDVEVEARGIRTVVETWVVETDPAARAADLPRVYKQAIVLFRSLYAFASLLPAGAAARQIAAGSSGARMRCIVRNEHEPPALPAQRDIDTHAFAPVPTPLGALSVRVRWRCDWRLTEDLLPTLRGRTVSGDSASLPARVPVGPSSALHRSMMRRRLGGSLSPEPRSASSGSSGSVARSLGVAPFKSPSLSESPADITHRRSLIGEAAQAMPRLSESPSSVGSHSRRLSSSFGNRRTSLRRIGMSTRRHTLADTAQDIDAFIHMLDTRQPLSTYSQSRTQPTDSLRRFRGALNDFDGMSRDMADSVYVRAEPASMPDAAEMPASPFRRYPIPNPLRASSASTAAVGPSIDLLQHAFDGLSLDPPLSESTLLEPSRRPTNTGAQVPALAGSDRSSVVPAHSQGPEHPSPAVAIPRPSDTSAPRRSSDTRALSYRSPDTRPFSYRSDVATNTSRLGALLGATDENMAAGAAKGPRSTPSTPIQTPRLLVAPRNAPAADQLRSNFPPLSFIVPRARIAEHSPTPTPPPQPPQQQQQPQQQNDSEDDLMFQMESSTH</sequence>
<evidence type="ECO:0000313" key="6">
    <source>
        <dbReference type="EMBL" id="KAJ2850758.1"/>
    </source>
</evidence>
<dbReference type="Proteomes" id="UP001139887">
    <property type="component" value="Unassembled WGS sequence"/>
</dbReference>
<keyword evidence="2 3" id="KW-0072">Autophagy</keyword>
<feature type="region of interest" description="Disordered" evidence="4">
    <location>
        <begin position="624"/>
        <end position="668"/>
    </location>
</feature>
<evidence type="ECO:0000256" key="1">
    <source>
        <dbReference type="ARBA" id="ARBA00005246"/>
    </source>
</evidence>
<feature type="domain" description="Autophagy-related protein 13 N-terminal" evidence="5">
    <location>
        <begin position="118"/>
        <end position="228"/>
    </location>
</feature>
<feature type="compositionally biased region" description="Polar residues" evidence="4">
    <location>
        <begin position="481"/>
        <end position="497"/>
    </location>
</feature>
<feature type="region of interest" description="Disordered" evidence="4">
    <location>
        <begin position="1"/>
        <end position="57"/>
    </location>
</feature>
<dbReference type="GO" id="GO:0000423">
    <property type="term" value="P:mitophagy"/>
    <property type="evidence" value="ECO:0007669"/>
    <property type="project" value="TreeGrafter"/>
</dbReference>
<dbReference type="Gene3D" id="3.30.900.10">
    <property type="entry name" value="HORMA domain"/>
    <property type="match status" value="1"/>
</dbReference>
<dbReference type="PANTHER" id="PTHR13430:SF4">
    <property type="entry name" value="AUTOPHAGY-RELATED PROTEIN 13"/>
    <property type="match status" value="1"/>
</dbReference>
<comment type="caution">
    <text evidence="6">The sequence shown here is derived from an EMBL/GenBank/DDBJ whole genome shotgun (WGS) entry which is preliminary data.</text>
</comment>
<accession>A0A9W8I9B8</accession>
<keyword evidence="7" id="KW-1185">Reference proteome</keyword>
<feature type="region of interest" description="Disordered" evidence="4">
    <location>
        <begin position="480"/>
        <end position="560"/>
    </location>
</feature>
<feature type="compositionally biased region" description="Low complexity" evidence="4">
    <location>
        <begin position="330"/>
        <end position="346"/>
    </location>
</feature>
<organism evidence="6 7">
    <name type="scientific">Coemansia brasiliensis</name>
    <dbReference type="NCBI Taxonomy" id="2650707"/>
    <lineage>
        <taxon>Eukaryota</taxon>
        <taxon>Fungi</taxon>
        <taxon>Fungi incertae sedis</taxon>
        <taxon>Zoopagomycota</taxon>
        <taxon>Kickxellomycotina</taxon>
        <taxon>Kickxellomycetes</taxon>
        <taxon>Kickxellales</taxon>
        <taxon>Kickxellaceae</taxon>
        <taxon>Coemansia</taxon>
    </lineage>
</organism>
<dbReference type="InterPro" id="IPR040182">
    <property type="entry name" value="ATG13"/>
</dbReference>
<protein>
    <recommendedName>
        <fullName evidence="3">Autophagy-related protein 13</fullName>
    </recommendedName>
</protein>
<evidence type="ECO:0000313" key="7">
    <source>
        <dbReference type="Proteomes" id="UP001139887"/>
    </source>
</evidence>
<dbReference type="OrthoDB" id="70161at2759"/>
<dbReference type="GO" id="GO:1990316">
    <property type="term" value="C:Atg1/ULK1 kinase complex"/>
    <property type="evidence" value="ECO:0007669"/>
    <property type="project" value="InterPro"/>
</dbReference>
<dbReference type="GO" id="GO:0034497">
    <property type="term" value="P:protein localization to phagophore assembly site"/>
    <property type="evidence" value="ECO:0007669"/>
    <property type="project" value="TreeGrafter"/>
</dbReference>
<feature type="region of interest" description="Disordered" evidence="4">
    <location>
        <begin position="242"/>
        <end position="295"/>
    </location>
</feature>
<feature type="compositionally biased region" description="Low complexity" evidence="4">
    <location>
        <begin position="20"/>
        <end position="30"/>
    </location>
</feature>
<comment type="similarity">
    <text evidence="1 3">Belongs to the ATG13 family. Fungi subfamily.</text>
</comment>
<name>A0A9W8I9B8_9FUNG</name>
<evidence type="ECO:0000256" key="3">
    <source>
        <dbReference type="RuleBase" id="RU361214"/>
    </source>
</evidence>
<evidence type="ECO:0000256" key="2">
    <source>
        <dbReference type="ARBA" id="ARBA00023006"/>
    </source>
</evidence>
<dbReference type="EMBL" id="JANBUW010000024">
    <property type="protein sequence ID" value="KAJ2850758.1"/>
    <property type="molecule type" value="Genomic_DNA"/>
</dbReference>
<dbReference type="AlphaFoldDB" id="A0A9W8I9B8"/>
<dbReference type="GO" id="GO:0000407">
    <property type="term" value="C:phagophore assembly site"/>
    <property type="evidence" value="ECO:0007669"/>
    <property type="project" value="TreeGrafter"/>
</dbReference>
<proteinExistence type="inferred from homology"/>
<gene>
    <name evidence="6" type="primary">ATG13</name>
    <name evidence="6" type="ORF">IWW36_001653</name>
</gene>
<dbReference type="Pfam" id="PF10033">
    <property type="entry name" value="ATG13"/>
    <property type="match status" value="1"/>
</dbReference>
<feature type="compositionally biased region" description="Low complexity" evidence="4">
    <location>
        <begin position="274"/>
        <end position="295"/>
    </location>
</feature>
<evidence type="ECO:0000256" key="4">
    <source>
        <dbReference type="SAM" id="MobiDB-lite"/>
    </source>
</evidence>
<dbReference type="GO" id="GO:0005829">
    <property type="term" value="C:cytosol"/>
    <property type="evidence" value="ECO:0007669"/>
    <property type="project" value="TreeGrafter"/>
</dbReference>
<dbReference type="GO" id="GO:0034727">
    <property type="term" value="P:piecemeal microautophagy of the nucleus"/>
    <property type="evidence" value="ECO:0007669"/>
    <property type="project" value="TreeGrafter"/>
</dbReference>
<feature type="region of interest" description="Disordered" evidence="4">
    <location>
        <begin position="325"/>
        <end position="352"/>
    </location>
</feature>
<evidence type="ECO:0000259" key="5">
    <source>
        <dbReference type="Pfam" id="PF10033"/>
    </source>
</evidence>
<dbReference type="InterPro" id="IPR018731">
    <property type="entry name" value="Atg13_N"/>
</dbReference>
<feature type="compositionally biased region" description="Basic and acidic residues" evidence="4">
    <location>
        <begin position="41"/>
        <end position="57"/>
    </location>
</feature>